<feature type="region of interest" description="Disordered" evidence="1">
    <location>
        <begin position="171"/>
        <end position="294"/>
    </location>
</feature>
<feature type="compositionally biased region" description="Low complexity" evidence="1">
    <location>
        <begin position="402"/>
        <end position="418"/>
    </location>
</feature>
<dbReference type="InParanoid" id="D2VJF1"/>
<gene>
    <name evidence="2" type="ORF">NAEGRDRAFT_80184</name>
</gene>
<dbReference type="GeneID" id="8852079"/>
<evidence type="ECO:0000313" key="2">
    <source>
        <dbReference type="EMBL" id="EFC42932.1"/>
    </source>
</evidence>
<dbReference type="KEGG" id="ngr:NAEGRDRAFT_80184"/>
<feature type="compositionally biased region" description="Polar residues" evidence="1">
    <location>
        <begin position="187"/>
        <end position="240"/>
    </location>
</feature>
<sequence>MFQSQIPSQQLSAICMREQQSQQPQQHYPRDALELNQRFKDHQQFKGDHPFHHKELDSLIYQQPQQYNKEDFAFQNSENTTAPLNVMAVISTSSSIEPRLRLDMYNNASGHSSSQAATDSIKMETKQELPMQMLNKDNKNSLITMSTTPHTNINSNNQHATNLFQHHVNMQNNNHSASPMNHHHSTDSISSLNHNTTTCKQNSQNSSCHIQPSTQQQPFFHNSQPINQETQPQQNTVQDNSKNRPQRRNSNSSCSPKKRTTFGMSNHYQQQHVGGTSVRGDGGQQSYMPFNASPSKYNNNLNTSTCGEIISNSNGTTSEYHQFMNNNYSLQQRIETSSRSTTSLQNVSPMHAQKSVQVSPPPSSNNSTTTFNIQQEKIKKPRKTIKRKYQFKNVKSGENVRSNSSSPSSPSSSQNQHSNDSKCNSIETVSYYTTTDGKELDLTGYYQHQLQYTTFDFYNNSSVSIVKANPTFDVKSFKRSVDSISKDELLRVLHLTQQQASTILGCSVSTIKRRFYGLRNELGLTKWPNNYFEYSHMKLFEEIYPLSLNFILNKGESR</sequence>
<feature type="compositionally biased region" description="Polar residues" evidence="1">
    <location>
        <begin position="262"/>
        <end position="274"/>
    </location>
</feature>
<protein>
    <recommendedName>
        <fullName evidence="4">RWP-RK domain-containing protein</fullName>
    </recommendedName>
</protein>
<dbReference type="AlphaFoldDB" id="D2VJF1"/>
<feature type="compositionally biased region" description="Polar residues" evidence="1">
    <location>
        <begin position="284"/>
        <end position="294"/>
    </location>
</feature>
<dbReference type="RefSeq" id="XP_002675676.1">
    <property type="nucleotide sequence ID" value="XM_002675630.1"/>
</dbReference>
<organism evidence="3">
    <name type="scientific">Naegleria gruberi</name>
    <name type="common">Amoeba</name>
    <dbReference type="NCBI Taxonomy" id="5762"/>
    <lineage>
        <taxon>Eukaryota</taxon>
        <taxon>Discoba</taxon>
        <taxon>Heterolobosea</taxon>
        <taxon>Tetramitia</taxon>
        <taxon>Eutetramitia</taxon>
        <taxon>Vahlkampfiidae</taxon>
        <taxon>Naegleria</taxon>
    </lineage>
</organism>
<proteinExistence type="predicted"/>
<evidence type="ECO:0008006" key="4">
    <source>
        <dbReference type="Google" id="ProtNLM"/>
    </source>
</evidence>
<feature type="compositionally biased region" description="Polar residues" evidence="1">
    <location>
        <begin position="334"/>
        <end position="358"/>
    </location>
</feature>
<evidence type="ECO:0000256" key="1">
    <source>
        <dbReference type="SAM" id="MobiDB-lite"/>
    </source>
</evidence>
<evidence type="ECO:0000313" key="3">
    <source>
        <dbReference type="Proteomes" id="UP000006671"/>
    </source>
</evidence>
<accession>D2VJF1</accession>
<name>D2VJF1_NAEGR</name>
<keyword evidence="3" id="KW-1185">Reference proteome</keyword>
<dbReference type="EMBL" id="GG738876">
    <property type="protein sequence ID" value="EFC42932.1"/>
    <property type="molecule type" value="Genomic_DNA"/>
</dbReference>
<reference evidence="2 3" key="1">
    <citation type="journal article" date="2010" name="Cell">
        <title>The genome of Naegleria gruberi illuminates early eukaryotic versatility.</title>
        <authorList>
            <person name="Fritz-Laylin L.K."/>
            <person name="Prochnik S.E."/>
            <person name="Ginger M.L."/>
            <person name="Dacks J.B."/>
            <person name="Carpenter M.L."/>
            <person name="Field M.C."/>
            <person name="Kuo A."/>
            <person name="Paredez A."/>
            <person name="Chapman J."/>
            <person name="Pham J."/>
            <person name="Shu S."/>
            <person name="Neupane R."/>
            <person name="Cipriano M."/>
            <person name="Mancuso J."/>
            <person name="Tu H."/>
            <person name="Salamov A."/>
            <person name="Lindquist E."/>
            <person name="Shapiro H."/>
            <person name="Lucas S."/>
            <person name="Grigoriev I.V."/>
            <person name="Cande W.Z."/>
            <person name="Fulton C."/>
            <person name="Rokhsar D.S."/>
            <person name="Dawson S.C."/>
        </authorList>
    </citation>
    <scope>NUCLEOTIDE SEQUENCE [LARGE SCALE GENOMIC DNA]</scope>
    <source>
        <strain evidence="2 3">NEG-M</strain>
    </source>
</reference>
<feature type="region of interest" description="Disordered" evidence="1">
    <location>
        <begin position="334"/>
        <end position="422"/>
    </location>
</feature>
<dbReference type="Proteomes" id="UP000006671">
    <property type="component" value="Unassembled WGS sequence"/>
</dbReference>
<dbReference type="VEuPathDB" id="AmoebaDB:NAEGRDRAFT_80184"/>
<feature type="compositionally biased region" description="Basic residues" evidence="1">
    <location>
        <begin position="379"/>
        <end position="390"/>
    </location>
</feature>